<dbReference type="InterPro" id="IPR029016">
    <property type="entry name" value="GAF-like_dom_sf"/>
</dbReference>
<dbReference type="AlphaFoldDB" id="A0A1W7ACA1"/>
<reference evidence="7 8" key="1">
    <citation type="journal article" date="2017" name="Int. J. Syst. Evol. Microbiol.">
        <title>Macrococcus canis sp. nov., a skin bacterium associated with infections in dogs.</title>
        <authorList>
            <person name="Gobeli Brawand S."/>
            <person name="Cotting K."/>
            <person name="Gomez-Sanz E."/>
            <person name="Collaud A."/>
            <person name="Thomann A."/>
            <person name="Brodard I."/>
            <person name="Rodriguez-Campos S."/>
            <person name="Strauss C."/>
            <person name="Perreten V."/>
        </authorList>
    </citation>
    <scope>NUCLEOTIDE SEQUENCE [LARGE SCALE GENOMIC DNA]</scope>
    <source>
        <strain evidence="7 8">KM45013</strain>
    </source>
</reference>
<dbReference type="InterPro" id="IPR023120">
    <property type="entry name" value="WHTH_transcript_rep_HrcA_IDD"/>
</dbReference>
<dbReference type="RefSeq" id="WP_086042780.1">
    <property type="nucleotide sequence ID" value="NZ_CBCRZA010000002.1"/>
</dbReference>
<evidence type="ECO:0000256" key="5">
    <source>
        <dbReference type="HAMAP-Rule" id="MF_00081"/>
    </source>
</evidence>
<dbReference type="Proteomes" id="UP000194154">
    <property type="component" value="Chromosome"/>
</dbReference>
<proteinExistence type="inferred from homology"/>
<evidence type="ECO:0000256" key="1">
    <source>
        <dbReference type="ARBA" id="ARBA00022491"/>
    </source>
</evidence>
<evidence type="ECO:0000256" key="2">
    <source>
        <dbReference type="ARBA" id="ARBA00023015"/>
    </source>
</evidence>
<protein>
    <recommendedName>
        <fullName evidence="5">Heat-inducible transcription repressor HrcA</fullName>
    </recommendedName>
</protein>
<keyword evidence="3 5" id="KW-0346">Stress response</keyword>
<dbReference type="SUPFAM" id="SSF46785">
    <property type="entry name" value="Winged helix' DNA-binding domain"/>
    <property type="match status" value="1"/>
</dbReference>
<dbReference type="Gene3D" id="1.10.10.10">
    <property type="entry name" value="Winged helix-like DNA-binding domain superfamily/Winged helix DNA-binding domain"/>
    <property type="match status" value="1"/>
</dbReference>
<name>A0A1W7ACA1_9STAP</name>
<feature type="domain" description="Heat-inducible transcription repressor HrcA C-terminal" evidence="6">
    <location>
        <begin position="99"/>
        <end position="302"/>
    </location>
</feature>
<keyword evidence="8" id="KW-1185">Reference proteome</keyword>
<dbReference type="KEGG" id="mcak:MCCS_15630"/>
<dbReference type="InterPro" id="IPR036388">
    <property type="entry name" value="WH-like_DNA-bd_sf"/>
</dbReference>
<dbReference type="InterPro" id="IPR021153">
    <property type="entry name" value="HrcA_C"/>
</dbReference>
<dbReference type="HAMAP" id="MF_00081">
    <property type="entry name" value="HrcA"/>
    <property type="match status" value="1"/>
</dbReference>
<accession>A0A1W7ACA1</accession>
<dbReference type="Pfam" id="PF01628">
    <property type="entry name" value="HrcA"/>
    <property type="match status" value="1"/>
</dbReference>
<dbReference type="PANTHER" id="PTHR34824">
    <property type="entry name" value="HEAT-INDUCIBLE TRANSCRIPTION REPRESSOR HRCA"/>
    <property type="match status" value="1"/>
</dbReference>
<dbReference type="PIRSF" id="PIRSF005485">
    <property type="entry name" value="HrcA"/>
    <property type="match status" value="1"/>
</dbReference>
<dbReference type="InterPro" id="IPR002571">
    <property type="entry name" value="HrcA"/>
</dbReference>
<dbReference type="SUPFAM" id="SSF55781">
    <property type="entry name" value="GAF domain-like"/>
    <property type="match status" value="1"/>
</dbReference>
<comment type="similarity">
    <text evidence="5">Belongs to the HrcA family.</text>
</comment>
<evidence type="ECO:0000259" key="6">
    <source>
        <dbReference type="Pfam" id="PF01628"/>
    </source>
</evidence>
<dbReference type="EMBL" id="CP021059">
    <property type="protein sequence ID" value="ARQ07204.1"/>
    <property type="molecule type" value="Genomic_DNA"/>
</dbReference>
<keyword evidence="4 5" id="KW-0804">Transcription</keyword>
<keyword evidence="2 5" id="KW-0805">Transcription regulation</keyword>
<dbReference type="NCBIfam" id="TIGR00331">
    <property type="entry name" value="hrcA"/>
    <property type="match status" value="1"/>
</dbReference>
<evidence type="ECO:0000313" key="7">
    <source>
        <dbReference type="EMBL" id="ARQ07204.1"/>
    </source>
</evidence>
<evidence type="ECO:0000256" key="3">
    <source>
        <dbReference type="ARBA" id="ARBA00023016"/>
    </source>
</evidence>
<dbReference type="GO" id="GO:0045892">
    <property type="term" value="P:negative regulation of DNA-templated transcription"/>
    <property type="evidence" value="ECO:0007669"/>
    <property type="project" value="UniProtKB-UniRule"/>
</dbReference>
<dbReference type="GeneID" id="35295673"/>
<dbReference type="GO" id="GO:0003677">
    <property type="term" value="F:DNA binding"/>
    <property type="evidence" value="ECO:0007669"/>
    <property type="project" value="InterPro"/>
</dbReference>
<sequence length="317" mass="36421">MLTDRQLHLLNVIVEDFVDSGTPIGSKKLIDEHHFNVSPATIRAEMKRLEEFGLIEKMHTSSGRIPSEAGYKFYVEALQEEFPYEPNFDINNSDALDFRRLAQLIARDTRHLSIATTSQIDMKSISQIHLTYLTPTKLVLIIVYENGNVEHQQISWQVRLTRLEIEKMNNFLNANLASINKSNLHQEGYPSIKQLPLSHIKSEIIKKAKTNTNAVFFEGREYLYEIMDSDNLDAIRETLKLIDSNTLPDLIESKQSNQIEVILGQEINQNLQGISIVTTPIHMHNMNGNISIIGPTQMSYRDIFNKLSNLHRMFKED</sequence>
<evidence type="ECO:0000256" key="4">
    <source>
        <dbReference type="ARBA" id="ARBA00023163"/>
    </source>
</evidence>
<dbReference type="InterPro" id="IPR036390">
    <property type="entry name" value="WH_DNA-bd_sf"/>
</dbReference>
<evidence type="ECO:0000313" key="8">
    <source>
        <dbReference type="Proteomes" id="UP000194154"/>
    </source>
</evidence>
<gene>
    <name evidence="5 7" type="primary">hrcA</name>
    <name evidence="7" type="ORF">MCCS_15630</name>
</gene>
<comment type="function">
    <text evidence="5">Negative regulator of class I heat shock genes (grpE-dnaK-dnaJ and groELS operons). Prevents heat-shock induction of these operons.</text>
</comment>
<organism evidence="7 8">
    <name type="scientific">Macrococcoides canis</name>
    <dbReference type="NCBI Taxonomy" id="1855823"/>
    <lineage>
        <taxon>Bacteria</taxon>
        <taxon>Bacillati</taxon>
        <taxon>Bacillota</taxon>
        <taxon>Bacilli</taxon>
        <taxon>Bacillales</taxon>
        <taxon>Staphylococcaceae</taxon>
        <taxon>Macrococcoides</taxon>
    </lineage>
</organism>
<dbReference type="OrthoDB" id="9783139at2"/>
<dbReference type="STRING" id="1855823.MCCS_15630"/>
<keyword evidence="1 5" id="KW-0678">Repressor</keyword>
<dbReference type="PANTHER" id="PTHR34824:SF1">
    <property type="entry name" value="HEAT-INDUCIBLE TRANSCRIPTION REPRESSOR HRCA"/>
    <property type="match status" value="1"/>
</dbReference>
<dbReference type="Gene3D" id="3.30.450.40">
    <property type="match status" value="1"/>
</dbReference>
<dbReference type="Gene3D" id="3.30.390.60">
    <property type="entry name" value="Heat-inducible transcription repressor hrca homolog, domain 3"/>
    <property type="match status" value="1"/>
</dbReference>